<dbReference type="InterPro" id="IPR006311">
    <property type="entry name" value="TAT_signal"/>
</dbReference>
<evidence type="ECO:0000259" key="16">
    <source>
        <dbReference type="PROSITE" id="PS51296"/>
    </source>
</evidence>
<dbReference type="InterPro" id="IPR017941">
    <property type="entry name" value="Rieske_2Fe-2S"/>
</dbReference>
<keyword evidence="7" id="KW-0408">Iron</keyword>
<evidence type="ECO:0000256" key="5">
    <source>
        <dbReference type="ARBA" id="ARBA00022982"/>
    </source>
</evidence>
<gene>
    <name evidence="17" type="ORF">K8V35_04325</name>
    <name evidence="18" type="ORF">SAMN05192557_0351</name>
</gene>
<dbReference type="Gene3D" id="2.102.10.10">
    <property type="entry name" value="Rieske [2Fe-2S] iron-sulphur domain"/>
    <property type="match status" value="1"/>
</dbReference>
<evidence type="ECO:0000256" key="14">
    <source>
        <dbReference type="ARBA" id="ARBA00076330"/>
    </source>
</evidence>
<evidence type="ECO:0000256" key="3">
    <source>
        <dbReference type="ARBA" id="ARBA00022714"/>
    </source>
</evidence>
<feature type="transmembrane region" description="Helical" evidence="15">
    <location>
        <begin position="12"/>
        <end position="31"/>
    </location>
</feature>
<evidence type="ECO:0000256" key="4">
    <source>
        <dbReference type="ARBA" id="ARBA00022723"/>
    </source>
</evidence>
<evidence type="ECO:0000313" key="18">
    <source>
        <dbReference type="EMBL" id="SEV83551.1"/>
    </source>
</evidence>
<reference evidence="17" key="2">
    <citation type="journal article" date="2021" name="PeerJ">
        <title>Extensive microbial diversity within the chicken gut microbiome revealed by metagenomics and culture.</title>
        <authorList>
            <person name="Gilroy R."/>
            <person name="Ravi A."/>
            <person name="Getino M."/>
            <person name="Pursley I."/>
            <person name="Horton D.L."/>
            <person name="Alikhan N.F."/>
            <person name="Baker D."/>
            <person name="Gharbi K."/>
            <person name="Hall N."/>
            <person name="Watson M."/>
            <person name="Adriaenssens E.M."/>
            <person name="Foster-Nyarko E."/>
            <person name="Jarju S."/>
            <person name="Secka A."/>
            <person name="Antonio M."/>
            <person name="Oren A."/>
            <person name="Chaudhuri R.R."/>
            <person name="La Ragione R."/>
            <person name="Hildebrand F."/>
            <person name="Pallen M.J."/>
        </authorList>
    </citation>
    <scope>NUCLEOTIDE SEQUENCE</scope>
    <source>
        <strain evidence="17">6019</strain>
    </source>
</reference>
<dbReference type="PROSITE" id="PS51318">
    <property type="entry name" value="TAT"/>
    <property type="match status" value="1"/>
</dbReference>
<feature type="domain" description="Rieske" evidence="16">
    <location>
        <begin position="85"/>
        <end position="157"/>
    </location>
</feature>
<dbReference type="SUPFAM" id="SSF50022">
    <property type="entry name" value="ISP domain"/>
    <property type="match status" value="1"/>
</dbReference>
<dbReference type="Proteomes" id="UP000763505">
    <property type="component" value="Unassembled WGS sequence"/>
</dbReference>
<dbReference type="OrthoDB" id="9767869at2"/>
<dbReference type="GO" id="GO:0016705">
    <property type="term" value="F:oxidoreductase activity, acting on paired donors, with incorporation or reduction of molecular oxygen"/>
    <property type="evidence" value="ECO:0007669"/>
    <property type="project" value="UniProtKB-ARBA"/>
</dbReference>
<dbReference type="PROSITE" id="PS51296">
    <property type="entry name" value="RIESKE"/>
    <property type="match status" value="1"/>
</dbReference>
<evidence type="ECO:0000256" key="13">
    <source>
        <dbReference type="ARBA" id="ARBA00075320"/>
    </source>
</evidence>
<dbReference type="InterPro" id="IPR036922">
    <property type="entry name" value="Rieske_2Fe-2S_sf"/>
</dbReference>
<dbReference type="GO" id="GO:0004497">
    <property type="term" value="F:monooxygenase activity"/>
    <property type="evidence" value="ECO:0007669"/>
    <property type="project" value="UniProtKB-ARBA"/>
</dbReference>
<evidence type="ECO:0000256" key="11">
    <source>
        <dbReference type="ARBA" id="ARBA00064458"/>
    </source>
</evidence>
<keyword evidence="3" id="KW-0001">2Fe-2S</keyword>
<evidence type="ECO:0000256" key="15">
    <source>
        <dbReference type="SAM" id="Phobius"/>
    </source>
</evidence>
<evidence type="ECO:0000256" key="10">
    <source>
        <dbReference type="ARBA" id="ARBA00055683"/>
    </source>
</evidence>
<accession>A0A662Z385</accession>
<dbReference type="GO" id="GO:0046872">
    <property type="term" value="F:metal ion binding"/>
    <property type="evidence" value="ECO:0007669"/>
    <property type="project" value="UniProtKB-KW"/>
</dbReference>
<evidence type="ECO:0000313" key="17">
    <source>
        <dbReference type="EMBL" id="HJE19557.1"/>
    </source>
</evidence>
<reference evidence="17" key="3">
    <citation type="submission" date="2021-09" db="EMBL/GenBank/DDBJ databases">
        <authorList>
            <person name="Gilroy R."/>
        </authorList>
    </citation>
    <scope>NUCLEOTIDE SEQUENCE</scope>
    <source>
        <strain evidence="17">6019</strain>
    </source>
</reference>
<dbReference type="RefSeq" id="WP_091473314.1">
    <property type="nucleotide sequence ID" value="NZ_FOIT01000001.1"/>
</dbReference>
<dbReference type="FunFam" id="2.102.10.10:FF:000006">
    <property type="entry name" value="Menaquinol-cytochrome c reductase, iron-sulfur subunit"/>
    <property type="match status" value="1"/>
</dbReference>
<keyword evidence="2" id="KW-0813">Transport</keyword>
<dbReference type="InterPro" id="IPR014349">
    <property type="entry name" value="Rieske_Fe-S_prot"/>
</dbReference>
<evidence type="ECO:0000256" key="7">
    <source>
        <dbReference type="ARBA" id="ARBA00023004"/>
    </source>
</evidence>
<evidence type="ECO:0000256" key="12">
    <source>
        <dbReference type="ARBA" id="ARBA00067741"/>
    </source>
</evidence>
<dbReference type="GO" id="GO:0051537">
    <property type="term" value="F:2 iron, 2 sulfur cluster binding"/>
    <property type="evidence" value="ECO:0007669"/>
    <property type="project" value="UniProtKB-KW"/>
</dbReference>
<dbReference type="EMBL" id="FOIT01000001">
    <property type="protein sequence ID" value="SEV83551.1"/>
    <property type="molecule type" value="Genomic_DNA"/>
</dbReference>
<dbReference type="AlphaFoldDB" id="A0A662Z385"/>
<name>A0A662Z385_9STAP</name>
<keyword evidence="9" id="KW-1015">Disulfide bond</keyword>
<reference evidence="18 19" key="1">
    <citation type="submission" date="2016-10" db="EMBL/GenBank/DDBJ databases">
        <authorList>
            <person name="Varghese N."/>
            <person name="Submissions S."/>
        </authorList>
    </citation>
    <scope>NUCLEOTIDE SEQUENCE [LARGE SCALE GENOMIC DNA]</scope>
    <source>
        <strain evidence="18 19">IBRC-M10081</strain>
    </source>
</reference>
<dbReference type="Proteomes" id="UP000243605">
    <property type="component" value="Unassembled WGS sequence"/>
</dbReference>
<proteinExistence type="inferred from homology"/>
<keyword evidence="15" id="KW-0812">Transmembrane</keyword>
<evidence type="ECO:0000256" key="6">
    <source>
        <dbReference type="ARBA" id="ARBA00023002"/>
    </source>
</evidence>
<keyword evidence="15" id="KW-1133">Transmembrane helix</keyword>
<protein>
    <recommendedName>
        <fullName evidence="12">Menaquinol:cytochrome c reductase iron-sulfur subunit</fullName>
    </recommendedName>
    <alternativeName>
        <fullName evidence="14">Cytochrome bc complex, iron-sulfur subunit</fullName>
    </alternativeName>
    <alternativeName>
        <fullName evidence="13">Rieske iron-sulfur protein QcrA</fullName>
    </alternativeName>
</protein>
<keyword evidence="5" id="KW-0249">Electron transport</keyword>
<comment type="function">
    <text evidence="10">Component of the menaquinol:cytochrome c reductase complex. The Rieske protein is a high potential 2Fe-2S protein.</text>
</comment>
<comment type="subunit">
    <text evidence="11">The main subunits of the menaquinol:cytochrome c complex are a Rieske-type iron-sulfur protein (QcrA), a cytochrome b (QcrB) and a cytochrome c (QcrC).</text>
</comment>
<organism evidence="18 19">
    <name type="scientific">Aliicoccus persicus</name>
    <dbReference type="NCBI Taxonomy" id="930138"/>
    <lineage>
        <taxon>Bacteria</taxon>
        <taxon>Bacillati</taxon>
        <taxon>Bacillota</taxon>
        <taxon>Bacilli</taxon>
        <taxon>Bacillales</taxon>
        <taxon>Staphylococcaceae</taxon>
        <taxon>Aliicoccus</taxon>
    </lineage>
</organism>
<keyword evidence="6" id="KW-0560">Oxidoreductase</keyword>
<dbReference type="Pfam" id="PF00355">
    <property type="entry name" value="Rieske"/>
    <property type="match status" value="1"/>
</dbReference>
<sequence>MTQRVTRRQFLNYALMGTGSFMVAGITLPMARFAIDPLFAAGADGDFIQTSIRMDEITDEPVKVDFTFEQKDGWYESEVSDFAWVYRDGDNIIAFSPVCKHLGCTVTWGGDTSNPDMFFCPCHNGYYTKDGNNVPGTPPRGPLDQFEVADSDGYLALGALGANKLVG</sequence>
<keyword evidence="8" id="KW-0411">Iron-sulfur</keyword>
<dbReference type="PANTHER" id="PTHR10134">
    <property type="entry name" value="CYTOCHROME B-C1 COMPLEX SUBUNIT RIESKE, MITOCHONDRIAL"/>
    <property type="match status" value="1"/>
</dbReference>
<evidence type="ECO:0000256" key="2">
    <source>
        <dbReference type="ARBA" id="ARBA00022448"/>
    </source>
</evidence>
<dbReference type="CDD" id="cd03467">
    <property type="entry name" value="Rieske"/>
    <property type="match status" value="1"/>
</dbReference>
<dbReference type="EMBL" id="DYYI01000045">
    <property type="protein sequence ID" value="HJE19557.1"/>
    <property type="molecule type" value="Genomic_DNA"/>
</dbReference>
<evidence type="ECO:0000256" key="9">
    <source>
        <dbReference type="ARBA" id="ARBA00023157"/>
    </source>
</evidence>
<evidence type="ECO:0000313" key="19">
    <source>
        <dbReference type="Proteomes" id="UP000243605"/>
    </source>
</evidence>
<evidence type="ECO:0000256" key="8">
    <source>
        <dbReference type="ARBA" id="ARBA00023014"/>
    </source>
</evidence>
<evidence type="ECO:0000256" key="1">
    <source>
        <dbReference type="ARBA" id="ARBA00010651"/>
    </source>
</evidence>
<comment type="similarity">
    <text evidence="1">Belongs to the Rieske iron-sulfur protein family.</text>
</comment>
<keyword evidence="19" id="KW-1185">Reference proteome</keyword>
<keyword evidence="4" id="KW-0479">Metal-binding</keyword>
<keyword evidence="15" id="KW-0472">Membrane</keyword>